<dbReference type="RefSeq" id="WP_115671336.1">
    <property type="nucleotide sequence ID" value="NZ_UEYP01000008.1"/>
</dbReference>
<reference evidence="6" key="1">
    <citation type="submission" date="2018-07" db="EMBL/GenBank/DDBJ databases">
        <authorList>
            <person name="Peiro R."/>
            <person name="Begona"/>
            <person name="Cbmso G."/>
            <person name="Lopez M."/>
            <person name="Gonzalez S."/>
        </authorList>
    </citation>
    <scope>NUCLEOTIDE SEQUENCE [LARGE SCALE GENOMIC DNA]</scope>
</reference>
<sequence>MSIPPSAAPITGDLVTGAVAHISSLIRQGELRPGDRLPSEASLSQELKVSRTVVREALRSLAALRLIDLGAGKRPTVAVLDDSSMALTFRHGLFTDQIDIRQLLDARRTIEARTATLAALLRTEREAAEILGHARAMQDALDRPAVVMEHDLALHLAIARASHNPVFALIIGAIEGVIVETWPIGWKSRADDHERMAMNRLHLDLAQAIADSDPQAATRLMNRHFDESLKALASAGLL</sequence>
<dbReference type="Pfam" id="PF00392">
    <property type="entry name" value="GntR"/>
    <property type="match status" value="1"/>
</dbReference>
<dbReference type="PRINTS" id="PR00035">
    <property type="entry name" value="HTHGNTR"/>
</dbReference>
<evidence type="ECO:0000256" key="1">
    <source>
        <dbReference type="ARBA" id="ARBA00023015"/>
    </source>
</evidence>
<dbReference type="SMART" id="SM00895">
    <property type="entry name" value="FCD"/>
    <property type="match status" value="1"/>
</dbReference>
<dbReference type="PANTHER" id="PTHR43537:SF5">
    <property type="entry name" value="UXU OPERON TRANSCRIPTIONAL REGULATOR"/>
    <property type="match status" value="1"/>
</dbReference>
<dbReference type="PROSITE" id="PS50949">
    <property type="entry name" value="HTH_GNTR"/>
    <property type="match status" value="1"/>
</dbReference>
<keyword evidence="2" id="KW-0238">DNA-binding</keyword>
<dbReference type="CDD" id="cd07377">
    <property type="entry name" value="WHTH_GntR"/>
    <property type="match status" value="1"/>
</dbReference>
<evidence type="ECO:0000256" key="3">
    <source>
        <dbReference type="ARBA" id="ARBA00023163"/>
    </source>
</evidence>
<keyword evidence="1" id="KW-0805">Transcription regulation</keyword>
<protein>
    <recommendedName>
        <fullName evidence="4">HTH gntR-type domain-containing protein</fullName>
    </recommendedName>
</protein>
<dbReference type="OrthoDB" id="5454556at2"/>
<dbReference type="Gene3D" id="1.10.10.10">
    <property type="entry name" value="Winged helix-like DNA-binding domain superfamily/Winged helix DNA-binding domain"/>
    <property type="match status" value="1"/>
</dbReference>
<dbReference type="EMBL" id="UEYP01000008">
    <property type="protein sequence ID" value="SSC68677.1"/>
    <property type="molecule type" value="Genomic_DNA"/>
</dbReference>
<dbReference type="InterPro" id="IPR000524">
    <property type="entry name" value="Tscrpt_reg_HTH_GntR"/>
</dbReference>
<organism evidence="5 6">
    <name type="scientific">Ciceribacter selenitireducens ATCC BAA-1503</name>
    <dbReference type="NCBI Taxonomy" id="1336235"/>
    <lineage>
        <taxon>Bacteria</taxon>
        <taxon>Pseudomonadati</taxon>
        <taxon>Pseudomonadota</taxon>
        <taxon>Alphaproteobacteria</taxon>
        <taxon>Hyphomicrobiales</taxon>
        <taxon>Rhizobiaceae</taxon>
        <taxon>Ciceribacter</taxon>
    </lineage>
</organism>
<dbReference type="Gene3D" id="1.20.120.530">
    <property type="entry name" value="GntR ligand-binding domain-like"/>
    <property type="match status" value="1"/>
</dbReference>
<accession>A0A376ALY0</accession>
<dbReference type="InterPro" id="IPR011711">
    <property type="entry name" value="GntR_C"/>
</dbReference>
<dbReference type="Pfam" id="PF07729">
    <property type="entry name" value="FCD"/>
    <property type="match status" value="1"/>
</dbReference>
<dbReference type="GO" id="GO:0003700">
    <property type="term" value="F:DNA-binding transcription factor activity"/>
    <property type="evidence" value="ECO:0007669"/>
    <property type="project" value="InterPro"/>
</dbReference>
<evidence type="ECO:0000313" key="6">
    <source>
        <dbReference type="Proteomes" id="UP000254764"/>
    </source>
</evidence>
<dbReference type="SMART" id="SM00345">
    <property type="entry name" value="HTH_GNTR"/>
    <property type="match status" value="1"/>
</dbReference>
<dbReference type="SUPFAM" id="SSF46785">
    <property type="entry name" value="Winged helix' DNA-binding domain"/>
    <property type="match status" value="1"/>
</dbReference>
<keyword evidence="3" id="KW-0804">Transcription</keyword>
<feature type="domain" description="HTH gntR-type" evidence="4">
    <location>
        <begin position="12"/>
        <end position="80"/>
    </location>
</feature>
<dbReference type="InterPro" id="IPR008920">
    <property type="entry name" value="TF_FadR/GntR_C"/>
</dbReference>
<dbReference type="InterPro" id="IPR036388">
    <property type="entry name" value="WH-like_DNA-bd_sf"/>
</dbReference>
<dbReference type="AlphaFoldDB" id="A0A376ALY0"/>
<evidence type="ECO:0000259" key="4">
    <source>
        <dbReference type="PROSITE" id="PS50949"/>
    </source>
</evidence>
<evidence type="ECO:0000313" key="5">
    <source>
        <dbReference type="EMBL" id="SSC68677.1"/>
    </source>
</evidence>
<keyword evidence="6" id="KW-1185">Reference proteome</keyword>
<proteinExistence type="predicted"/>
<gene>
    <name evidence="5" type="ORF">RHIZ70_4385</name>
</gene>
<name>A0A376ALY0_9HYPH</name>
<dbReference type="InterPro" id="IPR036390">
    <property type="entry name" value="WH_DNA-bd_sf"/>
</dbReference>
<dbReference type="SUPFAM" id="SSF48008">
    <property type="entry name" value="GntR ligand-binding domain-like"/>
    <property type="match status" value="1"/>
</dbReference>
<dbReference type="PANTHER" id="PTHR43537">
    <property type="entry name" value="TRANSCRIPTIONAL REGULATOR, GNTR FAMILY"/>
    <property type="match status" value="1"/>
</dbReference>
<evidence type="ECO:0000256" key="2">
    <source>
        <dbReference type="ARBA" id="ARBA00023125"/>
    </source>
</evidence>
<dbReference type="Proteomes" id="UP000254764">
    <property type="component" value="Unassembled WGS sequence"/>
</dbReference>
<dbReference type="GO" id="GO:0003677">
    <property type="term" value="F:DNA binding"/>
    <property type="evidence" value="ECO:0007669"/>
    <property type="project" value="UniProtKB-KW"/>
</dbReference>